<accession>A0ACC0CGJ7</accession>
<name>A0ACC0CGJ7_CATRO</name>
<protein>
    <submittedName>
        <fullName evidence="1">Uncharacterized protein</fullName>
    </submittedName>
</protein>
<sequence length="138" mass="16068">MVFKKLIFSMSSSIFLSLKSWRWRITVPASLFELIKAPDPEEGPPELDHDDDQAFDEGEKCCVCLSRLKEGEDTRHLPCLHEFHRECIDRWLISRRRSCPLCRFCLEDGERSNDEKRGGGVLTQEMITWFSSFHVAGF</sequence>
<evidence type="ECO:0000313" key="1">
    <source>
        <dbReference type="EMBL" id="KAI5684009.1"/>
    </source>
</evidence>
<dbReference type="Proteomes" id="UP001060085">
    <property type="component" value="Linkage Group LG01"/>
</dbReference>
<comment type="caution">
    <text evidence="1">The sequence shown here is derived from an EMBL/GenBank/DDBJ whole genome shotgun (WGS) entry which is preliminary data.</text>
</comment>
<evidence type="ECO:0000313" key="2">
    <source>
        <dbReference type="Proteomes" id="UP001060085"/>
    </source>
</evidence>
<proteinExistence type="predicted"/>
<gene>
    <name evidence="1" type="ORF">M9H77_05237</name>
</gene>
<dbReference type="EMBL" id="CM044701">
    <property type="protein sequence ID" value="KAI5684009.1"/>
    <property type="molecule type" value="Genomic_DNA"/>
</dbReference>
<reference evidence="2" key="1">
    <citation type="journal article" date="2023" name="Nat. Plants">
        <title>Single-cell RNA sequencing provides a high-resolution roadmap for understanding the multicellular compartmentation of specialized metabolism.</title>
        <authorList>
            <person name="Sun S."/>
            <person name="Shen X."/>
            <person name="Li Y."/>
            <person name="Li Y."/>
            <person name="Wang S."/>
            <person name="Li R."/>
            <person name="Zhang H."/>
            <person name="Shen G."/>
            <person name="Guo B."/>
            <person name="Wei J."/>
            <person name="Xu J."/>
            <person name="St-Pierre B."/>
            <person name="Chen S."/>
            <person name="Sun C."/>
        </authorList>
    </citation>
    <scope>NUCLEOTIDE SEQUENCE [LARGE SCALE GENOMIC DNA]</scope>
</reference>
<keyword evidence="2" id="KW-1185">Reference proteome</keyword>
<organism evidence="1 2">
    <name type="scientific">Catharanthus roseus</name>
    <name type="common">Madagascar periwinkle</name>
    <name type="synonym">Vinca rosea</name>
    <dbReference type="NCBI Taxonomy" id="4058"/>
    <lineage>
        <taxon>Eukaryota</taxon>
        <taxon>Viridiplantae</taxon>
        <taxon>Streptophyta</taxon>
        <taxon>Embryophyta</taxon>
        <taxon>Tracheophyta</taxon>
        <taxon>Spermatophyta</taxon>
        <taxon>Magnoliopsida</taxon>
        <taxon>eudicotyledons</taxon>
        <taxon>Gunneridae</taxon>
        <taxon>Pentapetalae</taxon>
        <taxon>asterids</taxon>
        <taxon>lamiids</taxon>
        <taxon>Gentianales</taxon>
        <taxon>Apocynaceae</taxon>
        <taxon>Rauvolfioideae</taxon>
        <taxon>Vinceae</taxon>
        <taxon>Catharanthinae</taxon>
        <taxon>Catharanthus</taxon>
    </lineage>
</organism>